<dbReference type="EMBL" id="CAMXCT010002222">
    <property type="protein sequence ID" value="CAI3996511.1"/>
    <property type="molecule type" value="Genomic_DNA"/>
</dbReference>
<organism evidence="3">
    <name type="scientific">Cladocopium goreaui</name>
    <dbReference type="NCBI Taxonomy" id="2562237"/>
    <lineage>
        <taxon>Eukaryota</taxon>
        <taxon>Sar</taxon>
        <taxon>Alveolata</taxon>
        <taxon>Dinophyceae</taxon>
        <taxon>Suessiales</taxon>
        <taxon>Symbiodiniaceae</taxon>
        <taxon>Cladocopium</taxon>
    </lineage>
</organism>
<proteinExistence type="predicted"/>
<evidence type="ECO:0000313" key="4">
    <source>
        <dbReference type="EMBL" id="CAL1149886.1"/>
    </source>
</evidence>
<comment type="caution">
    <text evidence="3">The sequence shown here is derived from an EMBL/GenBank/DDBJ whole genome shotgun (WGS) entry which is preliminary data.</text>
</comment>
<evidence type="ECO:0000313" key="5">
    <source>
        <dbReference type="EMBL" id="CAL4783823.1"/>
    </source>
</evidence>
<keyword evidence="1" id="KW-0175">Coiled coil</keyword>
<dbReference type="OrthoDB" id="443671at2759"/>
<evidence type="ECO:0000313" key="6">
    <source>
        <dbReference type="Proteomes" id="UP001152797"/>
    </source>
</evidence>
<dbReference type="Proteomes" id="UP001152797">
    <property type="component" value="Unassembled WGS sequence"/>
</dbReference>
<accession>A0A9P1CS89</accession>
<evidence type="ECO:0000256" key="2">
    <source>
        <dbReference type="SAM" id="MobiDB-lite"/>
    </source>
</evidence>
<dbReference type="EMBL" id="CAMXCT020002222">
    <property type="protein sequence ID" value="CAL1149886.1"/>
    <property type="molecule type" value="Genomic_DNA"/>
</dbReference>
<feature type="region of interest" description="Disordered" evidence="2">
    <location>
        <begin position="130"/>
        <end position="177"/>
    </location>
</feature>
<feature type="compositionally biased region" description="Basic and acidic residues" evidence="2">
    <location>
        <begin position="155"/>
        <end position="174"/>
    </location>
</feature>
<keyword evidence="6" id="KW-1185">Reference proteome</keyword>
<dbReference type="EMBL" id="CAMXCT030002222">
    <property type="protein sequence ID" value="CAL4783823.1"/>
    <property type="molecule type" value="Genomic_DNA"/>
</dbReference>
<reference evidence="4" key="2">
    <citation type="submission" date="2024-04" db="EMBL/GenBank/DDBJ databases">
        <authorList>
            <person name="Chen Y."/>
            <person name="Shah S."/>
            <person name="Dougan E. K."/>
            <person name="Thang M."/>
            <person name="Chan C."/>
        </authorList>
    </citation>
    <scope>NUCLEOTIDE SEQUENCE [LARGE SCALE GENOMIC DNA]</scope>
</reference>
<sequence>MTLDLLDLEDARDPPSPSSFHEDDARRFGSRSWSKCKGSSPPRRSQGALRAPPKSSHAWLEVADEPSIDWLRDFLAKYRTVQTPQPQSTGLARSDSPASRRVMDFILPEESKLCKDFMQRFLLRLDERRSAERQPTSKAATARQVARARSVPAKGQRDSTDKGMRARSTAREESPEVVAAVARARRRASDEKRRQAKAEEATAKALQKERYGKRDERLARFSEDTKVKQRVLARRPSPRRSSFGAGLGLDSEHLDLLLTEELFPRCKVSGQELDLM</sequence>
<protein>
    <submittedName>
        <fullName evidence="5">Oligoribonuclease, mitochondrial</fullName>
    </submittedName>
</protein>
<dbReference type="AlphaFoldDB" id="A0A9P1CS89"/>
<feature type="region of interest" description="Disordered" evidence="2">
    <location>
        <begin position="1"/>
        <end position="58"/>
    </location>
</feature>
<feature type="compositionally biased region" description="Acidic residues" evidence="2">
    <location>
        <begin position="1"/>
        <end position="10"/>
    </location>
</feature>
<evidence type="ECO:0000256" key="1">
    <source>
        <dbReference type="SAM" id="Coils"/>
    </source>
</evidence>
<evidence type="ECO:0000313" key="3">
    <source>
        <dbReference type="EMBL" id="CAI3996511.1"/>
    </source>
</evidence>
<gene>
    <name evidence="3" type="ORF">C1SCF055_LOCUS22985</name>
</gene>
<name>A0A9P1CS89_9DINO</name>
<feature type="coiled-coil region" evidence="1">
    <location>
        <begin position="181"/>
        <end position="209"/>
    </location>
</feature>
<reference evidence="3" key="1">
    <citation type="submission" date="2022-10" db="EMBL/GenBank/DDBJ databases">
        <authorList>
            <person name="Chen Y."/>
            <person name="Dougan E. K."/>
            <person name="Chan C."/>
            <person name="Rhodes N."/>
            <person name="Thang M."/>
        </authorList>
    </citation>
    <scope>NUCLEOTIDE SEQUENCE</scope>
</reference>